<evidence type="ECO:0000313" key="3">
    <source>
        <dbReference type="Proteomes" id="UP000054007"/>
    </source>
</evidence>
<keyword evidence="1" id="KW-0812">Transmembrane</keyword>
<evidence type="ECO:0000256" key="1">
    <source>
        <dbReference type="SAM" id="Phobius"/>
    </source>
</evidence>
<keyword evidence="3" id="KW-1185">Reference proteome</keyword>
<dbReference type="Proteomes" id="UP000054007">
    <property type="component" value="Unassembled WGS sequence"/>
</dbReference>
<accession>A0A0D7AS84</accession>
<keyword evidence="1" id="KW-1133">Transmembrane helix</keyword>
<proteinExistence type="predicted"/>
<feature type="non-terminal residue" evidence="2">
    <location>
        <position position="1"/>
    </location>
</feature>
<reference evidence="2 3" key="1">
    <citation type="journal article" date="2015" name="Fungal Genet. Biol.">
        <title>Evolution of novel wood decay mechanisms in Agaricales revealed by the genome sequences of Fistulina hepatica and Cylindrobasidium torrendii.</title>
        <authorList>
            <person name="Floudas D."/>
            <person name="Held B.W."/>
            <person name="Riley R."/>
            <person name="Nagy L.G."/>
            <person name="Koehler G."/>
            <person name="Ransdell A.S."/>
            <person name="Younus H."/>
            <person name="Chow J."/>
            <person name="Chiniquy J."/>
            <person name="Lipzen A."/>
            <person name="Tritt A."/>
            <person name="Sun H."/>
            <person name="Haridas S."/>
            <person name="LaButti K."/>
            <person name="Ohm R.A."/>
            <person name="Kues U."/>
            <person name="Blanchette R.A."/>
            <person name="Grigoriev I.V."/>
            <person name="Minto R.E."/>
            <person name="Hibbett D.S."/>
        </authorList>
    </citation>
    <scope>NUCLEOTIDE SEQUENCE [LARGE SCALE GENOMIC DNA]</scope>
    <source>
        <strain evidence="2 3">FP15055 ss-10</strain>
    </source>
</reference>
<organism evidence="2 3">
    <name type="scientific">Cylindrobasidium torrendii FP15055 ss-10</name>
    <dbReference type="NCBI Taxonomy" id="1314674"/>
    <lineage>
        <taxon>Eukaryota</taxon>
        <taxon>Fungi</taxon>
        <taxon>Dikarya</taxon>
        <taxon>Basidiomycota</taxon>
        <taxon>Agaricomycotina</taxon>
        <taxon>Agaricomycetes</taxon>
        <taxon>Agaricomycetidae</taxon>
        <taxon>Agaricales</taxon>
        <taxon>Marasmiineae</taxon>
        <taxon>Physalacriaceae</taxon>
        <taxon>Cylindrobasidium</taxon>
    </lineage>
</organism>
<evidence type="ECO:0000313" key="2">
    <source>
        <dbReference type="EMBL" id="KIY60679.1"/>
    </source>
</evidence>
<dbReference type="AlphaFoldDB" id="A0A0D7AS84"/>
<sequence length="60" mass="6854">HLSPLPPTITFLLPSLAHCLPPLLTVYFLFAHYLLLLTISLPLAHRLESQCLWYILTQLS</sequence>
<name>A0A0D7AS84_9AGAR</name>
<gene>
    <name evidence="2" type="ORF">CYLTODRAFT_495552</name>
</gene>
<feature type="transmembrane region" description="Helical" evidence="1">
    <location>
        <begin position="20"/>
        <end position="44"/>
    </location>
</feature>
<keyword evidence="1" id="KW-0472">Membrane</keyword>
<protein>
    <submittedName>
        <fullName evidence="2">Uncharacterized protein</fullName>
    </submittedName>
</protein>
<dbReference type="EMBL" id="KN881370">
    <property type="protein sequence ID" value="KIY60679.1"/>
    <property type="molecule type" value="Genomic_DNA"/>
</dbReference>